<protein>
    <recommendedName>
        <fullName evidence="2">Ubiquitin-like domain-containing protein</fullName>
    </recommendedName>
</protein>
<dbReference type="InterPro" id="IPR050158">
    <property type="entry name" value="Ubiquitin_ubiquitin-like"/>
</dbReference>
<evidence type="ECO:0000313" key="3">
    <source>
        <dbReference type="EMBL" id="CAF1047087.1"/>
    </source>
</evidence>
<keyword evidence="1" id="KW-0175">Coiled coil</keyword>
<evidence type="ECO:0000313" key="4">
    <source>
        <dbReference type="Proteomes" id="UP000663860"/>
    </source>
</evidence>
<gene>
    <name evidence="3" type="ORF">IZO911_LOCUS20122</name>
</gene>
<dbReference type="AlphaFoldDB" id="A0A814KBC0"/>
<feature type="domain" description="Ubiquitin-like" evidence="2">
    <location>
        <begin position="233"/>
        <end position="308"/>
    </location>
</feature>
<dbReference type="Proteomes" id="UP000663860">
    <property type="component" value="Unassembled WGS sequence"/>
</dbReference>
<evidence type="ECO:0000259" key="2">
    <source>
        <dbReference type="PROSITE" id="PS50053"/>
    </source>
</evidence>
<dbReference type="SMART" id="SM00213">
    <property type="entry name" value="UBQ"/>
    <property type="match status" value="1"/>
</dbReference>
<accession>A0A814KBC0</accession>
<evidence type="ECO:0000256" key="1">
    <source>
        <dbReference type="SAM" id="Coils"/>
    </source>
</evidence>
<name>A0A814KBC0_9BILA</name>
<proteinExistence type="predicted"/>
<dbReference type="EMBL" id="CAJNOE010000206">
    <property type="protein sequence ID" value="CAF1047087.1"/>
    <property type="molecule type" value="Genomic_DNA"/>
</dbReference>
<organism evidence="3 4">
    <name type="scientific">Adineta steineri</name>
    <dbReference type="NCBI Taxonomy" id="433720"/>
    <lineage>
        <taxon>Eukaryota</taxon>
        <taxon>Metazoa</taxon>
        <taxon>Spiralia</taxon>
        <taxon>Gnathifera</taxon>
        <taxon>Rotifera</taxon>
        <taxon>Eurotatoria</taxon>
        <taxon>Bdelloidea</taxon>
        <taxon>Adinetida</taxon>
        <taxon>Adinetidae</taxon>
        <taxon>Adineta</taxon>
    </lineage>
</organism>
<feature type="coiled-coil region" evidence="1">
    <location>
        <begin position="16"/>
        <end position="50"/>
    </location>
</feature>
<comment type="caution">
    <text evidence="3">The sequence shown here is derived from an EMBL/GenBank/DDBJ whole genome shotgun (WGS) entry which is preliminary data.</text>
</comment>
<dbReference type="FunFam" id="3.10.20.90:FF:000160">
    <property type="entry name" value="Polyubiquitin-C"/>
    <property type="match status" value="1"/>
</dbReference>
<reference evidence="3" key="1">
    <citation type="submission" date="2021-02" db="EMBL/GenBank/DDBJ databases">
        <authorList>
            <person name="Nowell W R."/>
        </authorList>
    </citation>
    <scope>NUCLEOTIDE SEQUENCE</scope>
</reference>
<dbReference type="InterPro" id="IPR029071">
    <property type="entry name" value="Ubiquitin-like_domsf"/>
</dbReference>
<dbReference type="PANTHER" id="PTHR10666">
    <property type="entry name" value="UBIQUITIN"/>
    <property type="match status" value="1"/>
</dbReference>
<dbReference type="Gene3D" id="3.10.20.90">
    <property type="entry name" value="Phosphatidylinositol 3-kinase Catalytic Subunit, Chain A, domain 1"/>
    <property type="match status" value="1"/>
</dbReference>
<dbReference type="Pfam" id="PF00240">
    <property type="entry name" value="ubiquitin"/>
    <property type="match status" value="1"/>
</dbReference>
<dbReference type="InterPro" id="IPR000626">
    <property type="entry name" value="Ubiquitin-like_dom"/>
</dbReference>
<sequence>MAATAVISKKPSSFIYENLVSQVQTIQNQIIEMENTINNQRQTDKKVQNELKSRLFIFTDPYGNRTTNNYMDHQSISKIIRDYKKNYVPKYLQQWIRIGTQNHDIISRLNEDELKSTVSEYENGQEFVSYGEISVFIGIHEKFWPQSIVINMVIMDNIDKMKMRIKQQRRFHDFELKSCIIDPNIEPNITNWKEGEILKLEETAMSNQLYQNNCVILAKVIDNKFDSDRSYDFCLHVKTLTGKTIALNVNSQMSMLSVKELIQDVEGIPPDQQRLKFYGKKLEDHKTLSNYNISDESTLHLILRLRGGMYHFTSGRQDFRCLPYDSMDAIQNVLIFKFKNIDHAQRLSLSKLQNFIIQAKTILSTLYKHNTLKHLLIKEEQLRLSSQTQQLLSSIQDRTDIDWMDIIDQLQTQLIKQTIGQHATESEIQHGLNILRSAHELYSNDDEFHNLSLYVRHNRARQGHFRVGDEAIDIELLNLNNEFVSLFSYSHSHCHSNKPLLIIGGSYT</sequence>
<dbReference type="PROSITE" id="PS50053">
    <property type="entry name" value="UBIQUITIN_2"/>
    <property type="match status" value="1"/>
</dbReference>
<dbReference type="SUPFAM" id="SSF54236">
    <property type="entry name" value="Ubiquitin-like"/>
    <property type="match status" value="1"/>
</dbReference>
<dbReference type="PRINTS" id="PR00348">
    <property type="entry name" value="UBIQUITIN"/>
</dbReference>
<dbReference type="InterPro" id="IPR019956">
    <property type="entry name" value="Ubiquitin_dom"/>
</dbReference>